<proteinExistence type="predicted"/>
<evidence type="ECO:0000313" key="2">
    <source>
        <dbReference type="Proteomes" id="UP000790377"/>
    </source>
</evidence>
<gene>
    <name evidence="1" type="ORF">BJ138DRAFT_1137478</name>
</gene>
<keyword evidence="2" id="KW-1185">Reference proteome</keyword>
<evidence type="ECO:0000313" key="1">
    <source>
        <dbReference type="EMBL" id="KAH7907583.1"/>
    </source>
</evidence>
<name>A0ACB8A3G5_9AGAM</name>
<organism evidence="1 2">
    <name type="scientific">Hygrophoropsis aurantiaca</name>
    <dbReference type="NCBI Taxonomy" id="72124"/>
    <lineage>
        <taxon>Eukaryota</taxon>
        <taxon>Fungi</taxon>
        <taxon>Dikarya</taxon>
        <taxon>Basidiomycota</taxon>
        <taxon>Agaricomycotina</taxon>
        <taxon>Agaricomycetes</taxon>
        <taxon>Agaricomycetidae</taxon>
        <taxon>Boletales</taxon>
        <taxon>Coniophorineae</taxon>
        <taxon>Hygrophoropsidaceae</taxon>
        <taxon>Hygrophoropsis</taxon>
    </lineage>
</organism>
<dbReference type="EMBL" id="MU267891">
    <property type="protein sequence ID" value="KAH7907583.1"/>
    <property type="molecule type" value="Genomic_DNA"/>
</dbReference>
<reference evidence="1" key="1">
    <citation type="journal article" date="2021" name="New Phytol.">
        <title>Evolutionary innovations through gain and loss of genes in the ectomycorrhizal Boletales.</title>
        <authorList>
            <person name="Wu G."/>
            <person name="Miyauchi S."/>
            <person name="Morin E."/>
            <person name="Kuo A."/>
            <person name="Drula E."/>
            <person name="Varga T."/>
            <person name="Kohler A."/>
            <person name="Feng B."/>
            <person name="Cao Y."/>
            <person name="Lipzen A."/>
            <person name="Daum C."/>
            <person name="Hundley H."/>
            <person name="Pangilinan J."/>
            <person name="Johnson J."/>
            <person name="Barry K."/>
            <person name="LaButti K."/>
            <person name="Ng V."/>
            <person name="Ahrendt S."/>
            <person name="Min B."/>
            <person name="Choi I.G."/>
            <person name="Park H."/>
            <person name="Plett J.M."/>
            <person name="Magnuson J."/>
            <person name="Spatafora J.W."/>
            <person name="Nagy L.G."/>
            <person name="Henrissat B."/>
            <person name="Grigoriev I.V."/>
            <person name="Yang Z.L."/>
            <person name="Xu J."/>
            <person name="Martin F.M."/>
        </authorList>
    </citation>
    <scope>NUCLEOTIDE SEQUENCE</scope>
    <source>
        <strain evidence="1">ATCC 28755</strain>
    </source>
</reference>
<comment type="caution">
    <text evidence="1">The sequence shown here is derived from an EMBL/GenBank/DDBJ whole genome shotgun (WGS) entry which is preliminary data.</text>
</comment>
<accession>A0ACB8A3G5</accession>
<sequence length="284" mass="31275">MSFVQSPEVAPRVSAHHTGSAPRGSESPRQTSATIDSKERRKRPTKEKDPETSSEPPKRERKRRARRTKDEQGRADSNGLPTDSSFKVSQFPAKEGPETSSNGSGASSRPTPRPPSRVVSPSMDSHGVPTHSPTRLDLPIPIAIPFHQLAAGSRPHQALRRSRLSPAPDEMDSKRTRVDVRGRHTSIPSSRPSPIPFRTQPSSRSPKSRRLNLSPIATLSPASTAPSPSDKHMAIDSPINIQPQLAAQWAKRGPGLGLEVVTLLMAQCDWLTQKRRQLFWRVHL</sequence>
<dbReference type="Proteomes" id="UP000790377">
    <property type="component" value="Unassembled WGS sequence"/>
</dbReference>
<protein>
    <submittedName>
        <fullName evidence="1">Uncharacterized protein</fullName>
    </submittedName>
</protein>